<dbReference type="SUPFAM" id="SSF81296">
    <property type="entry name" value="E set domains"/>
    <property type="match status" value="1"/>
</dbReference>
<dbReference type="Pfam" id="PF03067">
    <property type="entry name" value="LPMO_10"/>
    <property type="match status" value="1"/>
</dbReference>
<dbReference type="AlphaFoldDB" id="A0A242K2Y8"/>
<dbReference type="PANTHER" id="PTHR34823:SF1">
    <property type="entry name" value="CHITIN-BINDING TYPE-4 DOMAIN-CONTAINING PROTEIN"/>
    <property type="match status" value="1"/>
</dbReference>
<protein>
    <recommendedName>
        <fullName evidence="3">Chitin-binding type-4 domain-containing protein</fullName>
    </recommendedName>
</protein>
<dbReference type="RefSeq" id="WP_086284631.1">
    <property type="nucleotide sequence ID" value="NZ_NGMO01000002.1"/>
</dbReference>
<comment type="caution">
    <text evidence="4">The sequence shown here is derived from an EMBL/GenBank/DDBJ whole genome shotgun (WGS) entry which is preliminary data.</text>
</comment>
<dbReference type="CDD" id="cd21177">
    <property type="entry name" value="LPMO_AA10"/>
    <property type="match status" value="1"/>
</dbReference>
<dbReference type="Gene3D" id="2.70.50.50">
    <property type="entry name" value="chitin-binding protein cbp21"/>
    <property type="match status" value="1"/>
</dbReference>
<keyword evidence="1 2" id="KW-0732">Signal</keyword>
<keyword evidence="5" id="KW-1185">Reference proteome</keyword>
<dbReference type="InterPro" id="IPR004302">
    <property type="entry name" value="Cellulose/chitin-bd_N"/>
</dbReference>
<evidence type="ECO:0000256" key="2">
    <source>
        <dbReference type="SAM" id="SignalP"/>
    </source>
</evidence>
<evidence type="ECO:0000313" key="5">
    <source>
        <dbReference type="Proteomes" id="UP000194933"/>
    </source>
</evidence>
<dbReference type="Proteomes" id="UP000194933">
    <property type="component" value="Unassembled WGS sequence"/>
</dbReference>
<dbReference type="InterPro" id="IPR014756">
    <property type="entry name" value="Ig_E-set"/>
</dbReference>
<organism evidence="4 5">
    <name type="scientific">Candidatus Enterococcus wittei</name>
    <dbReference type="NCBI Taxonomy" id="1987383"/>
    <lineage>
        <taxon>Bacteria</taxon>
        <taxon>Bacillati</taxon>
        <taxon>Bacillota</taxon>
        <taxon>Bacilli</taxon>
        <taxon>Lactobacillales</taxon>
        <taxon>Enterococcaceae</taxon>
        <taxon>Enterococcus</taxon>
    </lineage>
</organism>
<dbReference type="EMBL" id="NGMO01000002">
    <property type="protein sequence ID" value="OTP11406.1"/>
    <property type="molecule type" value="Genomic_DNA"/>
</dbReference>
<proteinExistence type="predicted"/>
<sequence>MKKQTLVGLGMILATTGLTALSSVDVSAHGYVSEPISRGYQGNLDKAGNWNAAFQKYGKVIDEPQSLEAPKGFPAAGPADGKIASANGAVGDFLLDQQTSALWTKQNLTTGANTFTWTFTANHVTTKWHYYITKNGWDQNKPLTRDELEPIGEIQGNGAFASTNPTHTVNIPNDHFGYHVILAVWDIDDTAYAFYNVIDANIQSKTPLTDIQNTLKK</sequence>
<evidence type="ECO:0000256" key="1">
    <source>
        <dbReference type="ARBA" id="ARBA00022729"/>
    </source>
</evidence>
<name>A0A242K2Y8_9ENTE</name>
<feature type="domain" description="Chitin-binding type-4" evidence="3">
    <location>
        <begin position="29"/>
        <end position="199"/>
    </location>
</feature>
<reference evidence="4 5" key="1">
    <citation type="submission" date="2017-05" db="EMBL/GenBank/DDBJ databases">
        <title>The Genome Sequence of Enterococcus sp. 10A9_DIV0425.</title>
        <authorList>
            <consortium name="The Broad Institute Genomics Platform"/>
            <consortium name="The Broad Institute Genomic Center for Infectious Diseases"/>
            <person name="Earl A."/>
            <person name="Manson A."/>
            <person name="Schwartman J."/>
            <person name="Gilmore M."/>
            <person name="Abouelleil A."/>
            <person name="Cao P."/>
            <person name="Chapman S."/>
            <person name="Cusick C."/>
            <person name="Shea T."/>
            <person name="Young S."/>
            <person name="Neafsey D."/>
            <person name="Nusbaum C."/>
            <person name="Birren B."/>
        </authorList>
    </citation>
    <scope>NUCLEOTIDE SEQUENCE [LARGE SCALE GENOMIC DNA]</scope>
    <source>
        <strain evidence="4 5">10A9_DIV0425</strain>
    </source>
</reference>
<evidence type="ECO:0000313" key="4">
    <source>
        <dbReference type="EMBL" id="OTP11406.1"/>
    </source>
</evidence>
<gene>
    <name evidence="4" type="ORF">A5844_001541</name>
</gene>
<dbReference type="InterPro" id="IPR051024">
    <property type="entry name" value="GlcNAc_Chitin_IntDeg"/>
</dbReference>
<accession>A0A242K2Y8</accession>
<evidence type="ECO:0000259" key="3">
    <source>
        <dbReference type="Pfam" id="PF03067"/>
    </source>
</evidence>
<dbReference type="STRING" id="1987383.A5844_001541"/>
<feature type="signal peptide" evidence="2">
    <location>
        <begin position="1"/>
        <end position="20"/>
    </location>
</feature>
<dbReference type="PANTHER" id="PTHR34823">
    <property type="entry name" value="GLCNAC-BINDING PROTEIN A"/>
    <property type="match status" value="1"/>
</dbReference>
<feature type="chain" id="PRO_5039406041" description="Chitin-binding type-4 domain-containing protein" evidence="2">
    <location>
        <begin position="21"/>
        <end position="217"/>
    </location>
</feature>